<gene>
    <name evidence="1" type="ORF">CISIN_1g035080mg</name>
</gene>
<organism evidence="1 2">
    <name type="scientific">Citrus sinensis</name>
    <name type="common">Sweet orange</name>
    <name type="synonym">Citrus aurantium var. sinensis</name>
    <dbReference type="NCBI Taxonomy" id="2711"/>
    <lineage>
        <taxon>Eukaryota</taxon>
        <taxon>Viridiplantae</taxon>
        <taxon>Streptophyta</taxon>
        <taxon>Embryophyta</taxon>
        <taxon>Tracheophyta</taxon>
        <taxon>Spermatophyta</taxon>
        <taxon>Magnoliopsida</taxon>
        <taxon>eudicotyledons</taxon>
        <taxon>Gunneridae</taxon>
        <taxon>Pentapetalae</taxon>
        <taxon>rosids</taxon>
        <taxon>malvids</taxon>
        <taxon>Sapindales</taxon>
        <taxon>Rutaceae</taxon>
        <taxon>Aurantioideae</taxon>
        <taxon>Citrus</taxon>
    </lineage>
</organism>
<reference evidence="1 2" key="1">
    <citation type="submission" date="2014-04" db="EMBL/GenBank/DDBJ databases">
        <authorList>
            <consortium name="International Citrus Genome Consortium"/>
            <person name="Gmitter F."/>
            <person name="Chen C."/>
            <person name="Farmerie W."/>
            <person name="Harkins T."/>
            <person name="Desany B."/>
            <person name="Mohiuddin M."/>
            <person name="Kodira C."/>
            <person name="Borodovsky M."/>
            <person name="Lomsadze A."/>
            <person name="Burns P."/>
            <person name="Jenkins J."/>
            <person name="Prochnik S."/>
            <person name="Shu S."/>
            <person name="Chapman J."/>
            <person name="Pitluck S."/>
            <person name="Schmutz J."/>
            <person name="Rokhsar D."/>
        </authorList>
    </citation>
    <scope>NUCLEOTIDE SEQUENCE</scope>
</reference>
<proteinExistence type="predicted"/>
<evidence type="ECO:0000313" key="2">
    <source>
        <dbReference type="Proteomes" id="UP000027120"/>
    </source>
</evidence>
<dbReference type="AlphaFoldDB" id="A0A067GZG8"/>
<keyword evidence="2" id="KW-1185">Reference proteome</keyword>
<protein>
    <submittedName>
        <fullName evidence="1">Uncharacterized protein</fullName>
    </submittedName>
</protein>
<dbReference type="EMBL" id="KK784874">
    <property type="protein sequence ID" value="KDO84999.1"/>
    <property type="molecule type" value="Genomic_DNA"/>
</dbReference>
<dbReference type="Proteomes" id="UP000027120">
    <property type="component" value="Unassembled WGS sequence"/>
</dbReference>
<evidence type="ECO:0000313" key="1">
    <source>
        <dbReference type="EMBL" id="KDO84999.1"/>
    </source>
</evidence>
<sequence>MMTLSLSHEVFLKHFRWLVKSEEILFYPKLFWERPKGSKHLGLRAEILSRRNPKYSYRVGPTIVRPFFLPIRYR</sequence>
<accession>A0A067GZG8</accession>
<name>A0A067GZG8_CITSI</name>